<feature type="region of interest" description="Disordered" evidence="1">
    <location>
        <begin position="427"/>
        <end position="446"/>
    </location>
</feature>
<dbReference type="OrthoDB" id="2959108at2759"/>
<reference evidence="4 5" key="1">
    <citation type="journal article" date="2019" name="PLoS Genet.">
        <title>Convergent evolution of linked mating-type loci in basidiomycete fungi.</title>
        <authorList>
            <person name="Sun S."/>
            <person name="Coelho M.A."/>
            <person name="Heitman J."/>
            <person name="Nowrousian M."/>
        </authorList>
    </citation>
    <scope>NUCLEOTIDE SEQUENCE [LARGE SCALE GENOMIC DNA]</scope>
    <source>
        <strain evidence="4 5">CBS 4282</strain>
    </source>
</reference>
<feature type="compositionally biased region" description="Basic and acidic residues" evidence="1">
    <location>
        <begin position="434"/>
        <end position="443"/>
    </location>
</feature>
<dbReference type="Pfam" id="PF00867">
    <property type="entry name" value="XPG_I"/>
    <property type="match status" value="1"/>
</dbReference>
<keyword evidence="5" id="KW-1185">Reference proteome</keyword>
<dbReference type="InterPro" id="IPR029060">
    <property type="entry name" value="PIN-like_dom_sf"/>
</dbReference>
<feature type="compositionally biased region" description="Low complexity" evidence="1">
    <location>
        <begin position="709"/>
        <end position="724"/>
    </location>
</feature>
<evidence type="ECO:0000313" key="4">
    <source>
        <dbReference type="EMBL" id="TXT13747.1"/>
    </source>
</evidence>
<evidence type="ECO:0000313" key="5">
    <source>
        <dbReference type="Proteomes" id="UP000473826"/>
    </source>
</evidence>
<dbReference type="InterPro" id="IPR006086">
    <property type="entry name" value="XPG-I_dom"/>
</dbReference>
<dbReference type="Proteomes" id="UP000473826">
    <property type="component" value="Unassembled WGS sequence"/>
</dbReference>
<dbReference type="EMBL" id="QKWK01000002">
    <property type="protein sequence ID" value="TXT13747.1"/>
    <property type="molecule type" value="Genomic_DNA"/>
</dbReference>
<dbReference type="InterPro" id="IPR006085">
    <property type="entry name" value="XPG_DNA_repair_N"/>
</dbReference>
<dbReference type="PANTHER" id="PTHR11081">
    <property type="entry name" value="FLAP ENDONUCLEASE FAMILY MEMBER"/>
    <property type="match status" value="1"/>
</dbReference>
<dbReference type="CDD" id="cd09870">
    <property type="entry name" value="PIN_YEN1"/>
    <property type="match status" value="1"/>
</dbReference>
<dbReference type="Pfam" id="PF00752">
    <property type="entry name" value="XPG_N"/>
    <property type="match status" value="1"/>
</dbReference>
<feature type="compositionally biased region" description="Low complexity" evidence="1">
    <location>
        <begin position="786"/>
        <end position="800"/>
    </location>
</feature>
<evidence type="ECO:0000259" key="3">
    <source>
        <dbReference type="SMART" id="SM00485"/>
    </source>
</evidence>
<dbReference type="PANTHER" id="PTHR11081:SF75">
    <property type="entry name" value="ENDONUCLEASE, PUTATIVE (AFU_ORTHOLOGUE AFUA_3G13260)-RELATED"/>
    <property type="match status" value="1"/>
</dbReference>
<gene>
    <name evidence="4" type="ORF">VHUM_01114</name>
</gene>
<evidence type="ECO:0000259" key="2">
    <source>
        <dbReference type="SMART" id="SM00484"/>
    </source>
</evidence>
<feature type="compositionally biased region" description="Polar residues" evidence="1">
    <location>
        <begin position="741"/>
        <end position="772"/>
    </location>
</feature>
<dbReference type="InterPro" id="IPR006084">
    <property type="entry name" value="XPG/Rad2"/>
</dbReference>
<evidence type="ECO:0000256" key="1">
    <source>
        <dbReference type="SAM" id="MobiDB-lite"/>
    </source>
</evidence>
<comment type="caution">
    <text evidence="4">The sequence shown here is derived from an EMBL/GenBank/DDBJ whole genome shotgun (WGS) entry which is preliminary data.</text>
</comment>
<feature type="compositionally biased region" description="Low complexity" evidence="1">
    <location>
        <begin position="574"/>
        <end position="585"/>
    </location>
</feature>
<feature type="compositionally biased region" description="Low complexity" evidence="1">
    <location>
        <begin position="835"/>
        <end position="852"/>
    </location>
</feature>
<feature type="compositionally biased region" description="Basic residues" evidence="1">
    <location>
        <begin position="1003"/>
        <end position="1024"/>
    </location>
</feature>
<feature type="compositionally biased region" description="Polar residues" evidence="1">
    <location>
        <begin position="867"/>
        <end position="898"/>
    </location>
</feature>
<dbReference type="Gene3D" id="3.40.50.1010">
    <property type="entry name" value="5'-nuclease"/>
    <property type="match status" value="2"/>
</dbReference>
<protein>
    <recommendedName>
        <fullName evidence="6">XPG-I domain-containing protein</fullName>
    </recommendedName>
</protein>
<feature type="domain" description="XPG-I" evidence="2">
    <location>
        <begin position="115"/>
        <end position="196"/>
    </location>
</feature>
<proteinExistence type="predicted"/>
<dbReference type="SMART" id="SM00485">
    <property type="entry name" value="XPGN"/>
    <property type="match status" value="1"/>
</dbReference>
<dbReference type="SMART" id="SM00484">
    <property type="entry name" value="XPGI"/>
    <property type="match status" value="1"/>
</dbReference>
<dbReference type="SUPFAM" id="SSF88723">
    <property type="entry name" value="PIN domain-like"/>
    <property type="match status" value="1"/>
</dbReference>
<organism evidence="4 5">
    <name type="scientific">Vanrija humicola</name>
    <name type="common">Yeast</name>
    <name type="synonym">Cryptococcus humicola</name>
    <dbReference type="NCBI Taxonomy" id="5417"/>
    <lineage>
        <taxon>Eukaryota</taxon>
        <taxon>Fungi</taxon>
        <taxon>Dikarya</taxon>
        <taxon>Basidiomycota</taxon>
        <taxon>Agaricomycotina</taxon>
        <taxon>Tremellomycetes</taxon>
        <taxon>Trichosporonales</taxon>
        <taxon>Trichosporonaceae</taxon>
        <taxon>Vanrija</taxon>
    </lineage>
</organism>
<accession>A0A7D8V3X6</accession>
<dbReference type="GO" id="GO:0017108">
    <property type="term" value="F:5'-flap endonuclease activity"/>
    <property type="evidence" value="ECO:0007669"/>
    <property type="project" value="TreeGrafter"/>
</dbReference>
<dbReference type="GO" id="GO:0006974">
    <property type="term" value="P:DNA damage response"/>
    <property type="evidence" value="ECO:0007669"/>
    <property type="project" value="UniProtKB-ARBA"/>
</dbReference>
<dbReference type="AlphaFoldDB" id="A0A7D8V3X6"/>
<feature type="compositionally biased region" description="Polar residues" evidence="1">
    <location>
        <begin position="586"/>
        <end position="611"/>
    </location>
</feature>
<feature type="compositionally biased region" description="Polar residues" evidence="1">
    <location>
        <begin position="984"/>
        <end position="996"/>
    </location>
</feature>
<sequence>MGVPGLWDLIRPAAVRTSLSTLARDAFLSNSNGKRAFVVGIDASLWIFHAQTTQAGSNPFLRTLFYKVAALLQHPLLPLFVFDGPNKPSYKRGQKVTGQFGRYDFYSRQFKQLLDDCGLEWWNAPGEAEAELALMNRQGKIDAVLSDDVDTLLFGAKCIIRNNSPTLSGTKSNAKQLDQRHYEVFTTSGILKHWDEDGSALRTEDDLRRAMVLIALLGGGDYVPEGVFQFGPKISLGLAHAGCAGFLRKYDKDGQISATALDTAKRRIEEELRTNSSGYIGRRYKTRAEALQTTSGSAVFPSTSLDSYLKPVTSGVDPSNGWPGFGIGSATTTRGLARNGGRGDIEGMARACETYFEWGTCDAVCKKFAGETVNLFGADIVTSARQRLLAVDKASTPTRPTRPRAPPTPPEGTASPSRITSFFSNSLSSSRVVPKADDTKPDPTNEDITEYRLAFGTDYFAERCRSAMDGTRLDPSQLTATQRSAMGLVEESRSLADTAPLKDETRTWVAGYLLESAWPILVTSYEKEIAAKEAAKTAPKGKGRTRKALDTNPRQENSEAFVAFFKSPQKTQQRAARGSSRASSRPQVSPDSLPSPASSVRESSAGPSDQVSSRRPRPRPAASSSPTLFPDDQTPQTRSRPARRPRQSSTPKSIASGSAGDPITIDFSSDEEGAVHAAPRRSPRGLARKDSIPVSRIPRPVVAASVSPALGAARALSTTATSSRPVPPSTAIPNGARSGSKEPTLSPASSQRSPVTRSQTRAGQLGASTSADLDTPLAVRRSPRLSGGVVVARSGAAAHSPLSAVAHTSTPRGNRERGSDAAASRGPACRPPSPSLSTATTLSPTSSRASSPIRALSIAGSDAALSEASSRGSPMSVSVASSRGSPMSISPAPSSTGRRSPRVAARAVTSNAADAALRRRRHSVQDSDSTPTTSRVLSSSRPGSSSPLATPSLSRTPTAGRAEKTPARTPTRASGRSRPRASQEAASNTPTNTGNLDSFIIARPRRSTATKPPTKKTTPRKKRPSVPYYVVTSESEDIEFIDMTVARPS</sequence>
<name>A0A7D8V3X6_VANHU</name>
<feature type="domain" description="XPG N-terminal" evidence="3">
    <location>
        <begin position="1"/>
        <end position="112"/>
    </location>
</feature>
<feature type="compositionally biased region" description="Low complexity" evidence="1">
    <location>
        <begin position="934"/>
        <end position="948"/>
    </location>
</feature>
<dbReference type="PRINTS" id="PR00853">
    <property type="entry name" value="XPGRADSUPER"/>
</dbReference>
<feature type="region of interest" description="Disordered" evidence="1">
    <location>
        <begin position="533"/>
        <end position="1027"/>
    </location>
</feature>
<feature type="region of interest" description="Disordered" evidence="1">
    <location>
        <begin position="391"/>
        <end position="420"/>
    </location>
</feature>
<evidence type="ECO:0008006" key="6">
    <source>
        <dbReference type="Google" id="ProtNLM"/>
    </source>
</evidence>